<dbReference type="Proteomes" id="UP000323000">
    <property type="component" value="Chromosome 6"/>
</dbReference>
<dbReference type="OrthoDB" id="5835829at2759"/>
<accession>A0A5C7HRX5</accession>
<comment type="caution">
    <text evidence="6">The sequence shown here is derived from an EMBL/GenBank/DDBJ whole genome shotgun (WGS) entry which is preliminary data.</text>
</comment>
<dbReference type="PANTHER" id="PTHR48048">
    <property type="entry name" value="GLYCOSYLTRANSFERASE"/>
    <property type="match status" value="1"/>
</dbReference>
<dbReference type="GO" id="GO:0035251">
    <property type="term" value="F:UDP-glucosyltransferase activity"/>
    <property type="evidence" value="ECO:0007669"/>
    <property type="project" value="InterPro"/>
</dbReference>
<dbReference type="PROSITE" id="PS00375">
    <property type="entry name" value="UDPGT"/>
    <property type="match status" value="1"/>
</dbReference>
<keyword evidence="2 4" id="KW-0328">Glycosyltransferase</keyword>
<evidence type="ECO:0000313" key="6">
    <source>
        <dbReference type="EMBL" id="TXG59813.1"/>
    </source>
</evidence>
<evidence type="ECO:0000256" key="2">
    <source>
        <dbReference type="ARBA" id="ARBA00022676"/>
    </source>
</evidence>
<dbReference type="InterPro" id="IPR002213">
    <property type="entry name" value="UDP_glucos_trans"/>
</dbReference>
<dbReference type="Gene3D" id="3.40.50.2000">
    <property type="entry name" value="Glycogen Phosphorylase B"/>
    <property type="match status" value="2"/>
</dbReference>
<comment type="similarity">
    <text evidence="1 4">Belongs to the UDP-glycosyltransferase family.</text>
</comment>
<proteinExistence type="inferred from homology"/>
<organism evidence="6 7">
    <name type="scientific">Acer yangbiense</name>
    <dbReference type="NCBI Taxonomy" id="1000413"/>
    <lineage>
        <taxon>Eukaryota</taxon>
        <taxon>Viridiplantae</taxon>
        <taxon>Streptophyta</taxon>
        <taxon>Embryophyta</taxon>
        <taxon>Tracheophyta</taxon>
        <taxon>Spermatophyta</taxon>
        <taxon>Magnoliopsida</taxon>
        <taxon>eudicotyledons</taxon>
        <taxon>Gunneridae</taxon>
        <taxon>Pentapetalae</taxon>
        <taxon>rosids</taxon>
        <taxon>malvids</taxon>
        <taxon>Sapindales</taxon>
        <taxon>Sapindaceae</taxon>
        <taxon>Hippocastanoideae</taxon>
        <taxon>Acereae</taxon>
        <taxon>Acer</taxon>
    </lineage>
</organism>
<dbReference type="AlphaFoldDB" id="A0A5C7HRX5"/>
<evidence type="ECO:0000313" key="7">
    <source>
        <dbReference type="Proteomes" id="UP000323000"/>
    </source>
</evidence>
<keyword evidence="7" id="KW-1185">Reference proteome</keyword>
<sequence length="475" mass="52899">MESVVLYPIPARGHLISAVELAKLILTQNPSLIINIVLTNPPIKLGPTAPFVAAVSSAIPSIKFHHLPTVPIDPDSYPSHRAILFDHYRLVNPHFRQVLRSLSGDFTLRCLVIDFFCFPALHIASELNIPTYYFFTSGASCLALFLHLPTIYENTTQSFKDLENTFVDLSFMPPVPLSHMPESTLVRGTPECLHIINCAVHLKKSAGIIVNTFESLEPKAVKALSNGNCILDHRIPPVYCIGPLTITTNQSTRDSTTMECLTWLDMQPSRSVVFVCFGSMGLLSKQQLRELGLGLERSYYRFLWVVRNPPSDTQSKDPIAQPDPDLNLLLPDGFLDRTRDRGLVVKSWAPQVAVLSHDSVGGFVTHCGWNSVLESICAVVPMIGWPLYAEQKINKVLLMKELEVALPMNESDGGGSVSSAEVEKRVRELMDESEKRKSLRKRVMEKRDEAMAALSHQNGSSRVALAKLVESWYNI</sequence>
<dbReference type="InterPro" id="IPR035595">
    <property type="entry name" value="UDP_glycos_trans_CS"/>
</dbReference>
<evidence type="ECO:0000256" key="4">
    <source>
        <dbReference type="RuleBase" id="RU003718"/>
    </source>
</evidence>
<dbReference type="FunFam" id="3.40.50.2000:FF:000020">
    <property type="entry name" value="Glycosyltransferase"/>
    <property type="match status" value="1"/>
</dbReference>
<dbReference type="Pfam" id="PF00201">
    <property type="entry name" value="UDPGT"/>
    <property type="match status" value="1"/>
</dbReference>
<evidence type="ECO:0000256" key="3">
    <source>
        <dbReference type="ARBA" id="ARBA00022679"/>
    </source>
</evidence>
<dbReference type="CDD" id="cd03784">
    <property type="entry name" value="GT1_Gtf-like"/>
    <property type="match status" value="1"/>
</dbReference>
<keyword evidence="3 4" id="KW-0808">Transferase</keyword>
<evidence type="ECO:0000256" key="5">
    <source>
        <dbReference type="RuleBase" id="RU362057"/>
    </source>
</evidence>
<evidence type="ECO:0000256" key="1">
    <source>
        <dbReference type="ARBA" id="ARBA00009995"/>
    </source>
</evidence>
<protein>
    <recommendedName>
        <fullName evidence="5">Glycosyltransferase</fullName>
        <ecNumber evidence="5">2.4.1.-</ecNumber>
    </recommendedName>
</protein>
<dbReference type="EC" id="2.4.1.-" evidence="5"/>
<reference evidence="7" key="1">
    <citation type="journal article" date="2019" name="Gigascience">
        <title>De novo genome assembly of the endangered Acer yangbiense, a plant species with extremely small populations endemic to Yunnan Province, China.</title>
        <authorList>
            <person name="Yang J."/>
            <person name="Wariss H.M."/>
            <person name="Tao L."/>
            <person name="Zhang R."/>
            <person name="Yun Q."/>
            <person name="Hollingsworth P."/>
            <person name="Dao Z."/>
            <person name="Luo G."/>
            <person name="Guo H."/>
            <person name="Ma Y."/>
            <person name="Sun W."/>
        </authorList>
    </citation>
    <scope>NUCLEOTIDE SEQUENCE [LARGE SCALE GENOMIC DNA]</scope>
    <source>
        <strain evidence="7">cv. Malutang</strain>
    </source>
</reference>
<dbReference type="SUPFAM" id="SSF53756">
    <property type="entry name" value="UDP-Glycosyltransferase/glycogen phosphorylase"/>
    <property type="match status" value="1"/>
</dbReference>
<name>A0A5C7HRX5_9ROSI</name>
<dbReference type="PANTHER" id="PTHR48048:SF30">
    <property type="entry name" value="GLYCOSYLTRANSFERASE"/>
    <property type="match status" value="1"/>
</dbReference>
<dbReference type="InterPro" id="IPR050481">
    <property type="entry name" value="UDP-glycosyltransf_plant"/>
</dbReference>
<gene>
    <name evidence="6" type="ORF">EZV62_014386</name>
</gene>
<dbReference type="EMBL" id="VAHF01000006">
    <property type="protein sequence ID" value="TXG59813.1"/>
    <property type="molecule type" value="Genomic_DNA"/>
</dbReference>